<dbReference type="InterPro" id="IPR037278">
    <property type="entry name" value="ARFGAP/RecO"/>
</dbReference>
<reference evidence="9 10" key="1">
    <citation type="submission" date="2009-09" db="EMBL/GenBank/DDBJ databases">
        <authorList>
            <person name="Qin X."/>
            <person name="Bachman B."/>
            <person name="Battles P."/>
            <person name="Bell A."/>
            <person name="Bess C."/>
            <person name="Bickham C."/>
            <person name="Chaboub L."/>
            <person name="Chen D."/>
            <person name="Coyle M."/>
            <person name="Deiros D.R."/>
            <person name="Dinh H."/>
            <person name="Forbes L."/>
            <person name="Fowler G."/>
            <person name="Francisco L."/>
            <person name="Fu Q."/>
            <person name="Gubbala S."/>
            <person name="Hale W."/>
            <person name="Han Y."/>
            <person name="Hemphill L."/>
            <person name="Highlander S.K."/>
            <person name="Hirani K."/>
            <person name="Hogues M."/>
            <person name="Jackson L."/>
            <person name="Jakkamsetti A."/>
            <person name="Javaid M."/>
            <person name="Jiang H."/>
            <person name="Korchina V."/>
            <person name="Kovar C."/>
            <person name="Lara F."/>
            <person name="Lee S."/>
            <person name="Mata R."/>
            <person name="Mathew T."/>
            <person name="Moen C."/>
            <person name="Morales K."/>
            <person name="Munidasa M."/>
            <person name="Nazareth L."/>
            <person name="Ngo R."/>
            <person name="Nguyen L."/>
            <person name="Okwuonu G."/>
            <person name="Ongeri F."/>
            <person name="Patil S."/>
            <person name="Petrosino J."/>
            <person name="Pham C."/>
            <person name="Pham P."/>
            <person name="Pu L.-L."/>
            <person name="Puazo M."/>
            <person name="Raj R."/>
            <person name="Reid J."/>
            <person name="Rouhana J."/>
            <person name="Saada N."/>
            <person name="Shang Y."/>
            <person name="Simmons D."/>
            <person name="Thornton R."/>
            <person name="Warren J."/>
            <person name="Weissenberger G."/>
            <person name="Zhang J."/>
            <person name="Zhang L."/>
            <person name="Zhou C."/>
            <person name="Zhu D."/>
            <person name="Muzny D."/>
            <person name="Worley K."/>
            <person name="Gibbs R."/>
        </authorList>
    </citation>
    <scope>NUCLEOTIDE SEQUENCE [LARGE SCALE GENOMIC DNA]</scope>
    <source>
        <strain evidence="9 10">DSM 16041</strain>
    </source>
</reference>
<dbReference type="AlphaFoldDB" id="C8P834"/>
<comment type="function">
    <text evidence="7">Involved in DNA repair and RecF pathway recombination.</text>
</comment>
<protein>
    <recommendedName>
        <fullName evidence="2 7">DNA repair protein RecO</fullName>
    </recommendedName>
    <alternativeName>
        <fullName evidence="6 7">Recombination protein O</fullName>
    </alternativeName>
</protein>
<dbReference type="Proteomes" id="UP000003675">
    <property type="component" value="Unassembled WGS sequence"/>
</dbReference>
<dbReference type="STRING" id="525309.HMPREF0494_1478"/>
<dbReference type="Pfam" id="PF02565">
    <property type="entry name" value="RecO_C"/>
    <property type="match status" value="1"/>
</dbReference>
<dbReference type="InterPro" id="IPR012340">
    <property type="entry name" value="NA-bd_OB-fold"/>
</dbReference>
<dbReference type="GO" id="GO:0006302">
    <property type="term" value="P:double-strand break repair"/>
    <property type="evidence" value="ECO:0007669"/>
    <property type="project" value="TreeGrafter"/>
</dbReference>
<dbReference type="GO" id="GO:0006310">
    <property type="term" value="P:DNA recombination"/>
    <property type="evidence" value="ECO:0007669"/>
    <property type="project" value="UniProtKB-UniRule"/>
</dbReference>
<dbReference type="NCBIfam" id="TIGR00613">
    <property type="entry name" value="reco"/>
    <property type="match status" value="1"/>
</dbReference>
<dbReference type="Pfam" id="PF11967">
    <property type="entry name" value="RecO_N"/>
    <property type="match status" value="1"/>
</dbReference>
<evidence type="ECO:0000256" key="4">
    <source>
        <dbReference type="ARBA" id="ARBA00023172"/>
    </source>
</evidence>
<dbReference type="PANTHER" id="PTHR33991">
    <property type="entry name" value="DNA REPAIR PROTEIN RECO"/>
    <property type="match status" value="1"/>
</dbReference>
<comment type="caution">
    <text evidence="9">The sequence shown here is derived from an EMBL/GenBank/DDBJ whole genome shotgun (WGS) entry which is preliminary data.</text>
</comment>
<dbReference type="SUPFAM" id="SSF50249">
    <property type="entry name" value="Nucleic acid-binding proteins"/>
    <property type="match status" value="1"/>
</dbReference>
<dbReference type="InterPro" id="IPR003717">
    <property type="entry name" value="RecO"/>
</dbReference>
<evidence type="ECO:0000256" key="7">
    <source>
        <dbReference type="HAMAP-Rule" id="MF_00201"/>
    </source>
</evidence>
<dbReference type="SUPFAM" id="SSF57863">
    <property type="entry name" value="ArfGap/RecO-like zinc finger"/>
    <property type="match status" value="1"/>
</dbReference>
<proteinExistence type="inferred from homology"/>
<dbReference type="GO" id="GO:0043590">
    <property type="term" value="C:bacterial nucleoid"/>
    <property type="evidence" value="ECO:0007669"/>
    <property type="project" value="TreeGrafter"/>
</dbReference>
<dbReference type="Gene3D" id="2.40.50.140">
    <property type="entry name" value="Nucleic acid-binding proteins"/>
    <property type="match status" value="1"/>
</dbReference>
<name>C8P834_9LACO</name>
<dbReference type="PANTHER" id="PTHR33991:SF1">
    <property type="entry name" value="DNA REPAIR PROTEIN RECO"/>
    <property type="match status" value="1"/>
</dbReference>
<dbReference type="EMBL" id="ACLL01000041">
    <property type="protein sequence ID" value="EEW53334.1"/>
    <property type="molecule type" value="Genomic_DNA"/>
</dbReference>
<dbReference type="HOGENOM" id="CLU_066632_4_0_9"/>
<evidence type="ECO:0000256" key="2">
    <source>
        <dbReference type="ARBA" id="ARBA00021310"/>
    </source>
</evidence>
<keyword evidence="4 7" id="KW-0233">DNA recombination</keyword>
<gene>
    <name evidence="7 9" type="primary">recO</name>
    <name evidence="9" type="ORF">HMPREF0494_1478</name>
</gene>
<evidence type="ECO:0000256" key="1">
    <source>
        <dbReference type="ARBA" id="ARBA00007452"/>
    </source>
</evidence>
<sequence length="268" mass="30733">MLKGSDHVTRETTDFRGIIIYRRDYRERDLLIKILTDRIGPAMFYVRDAKKRGFRLAGDLLPFTHGSYIGSLADNGLSFINAASETHQYRHIAGDLSKNAYATYILALADHAFADGQPLGGWFDQVAAALALIDHGQDEQVVTNVIETQLLTVFGVAPTWDRCVICGRADRPLDFSEQYGGMLCSQHWYLDSRRFHLDRRTGYYLQQFAQLNLQRVNNININPVTKMRLQMVLDTIYDDQVGLRLRSKRFIQQMHRLEQKMGNLTADD</sequence>
<dbReference type="InterPro" id="IPR042242">
    <property type="entry name" value="RecO_C"/>
</dbReference>
<evidence type="ECO:0000313" key="9">
    <source>
        <dbReference type="EMBL" id="EEW53334.1"/>
    </source>
</evidence>
<dbReference type="Gene3D" id="1.20.1440.120">
    <property type="entry name" value="Recombination protein O, C-terminal domain"/>
    <property type="match status" value="1"/>
</dbReference>
<evidence type="ECO:0000259" key="8">
    <source>
        <dbReference type="Pfam" id="PF11967"/>
    </source>
</evidence>
<feature type="domain" description="DNA replication/recombination mediator RecO N-terminal" evidence="8">
    <location>
        <begin position="14"/>
        <end position="85"/>
    </location>
</feature>
<comment type="similarity">
    <text evidence="1 7">Belongs to the RecO family.</text>
</comment>
<dbReference type="InterPro" id="IPR022572">
    <property type="entry name" value="DNA_rep/recomb_RecO_N"/>
</dbReference>
<evidence type="ECO:0000313" key="10">
    <source>
        <dbReference type="Proteomes" id="UP000003675"/>
    </source>
</evidence>
<evidence type="ECO:0000256" key="5">
    <source>
        <dbReference type="ARBA" id="ARBA00023204"/>
    </source>
</evidence>
<dbReference type="eggNOG" id="COG1381">
    <property type="taxonomic scope" value="Bacteria"/>
</dbReference>
<dbReference type="HAMAP" id="MF_00201">
    <property type="entry name" value="RecO"/>
    <property type="match status" value="1"/>
</dbReference>
<organism evidence="9 10">
    <name type="scientific">Limosilactobacillus antri DSM 16041</name>
    <dbReference type="NCBI Taxonomy" id="525309"/>
    <lineage>
        <taxon>Bacteria</taxon>
        <taxon>Bacillati</taxon>
        <taxon>Bacillota</taxon>
        <taxon>Bacilli</taxon>
        <taxon>Lactobacillales</taxon>
        <taxon>Lactobacillaceae</taxon>
        <taxon>Limosilactobacillus</taxon>
    </lineage>
</organism>
<evidence type="ECO:0000256" key="3">
    <source>
        <dbReference type="ARBA" id="ARBA00022763"/>
    </source>
</evidence>
<accession>C8P834</accession>
<keyword evidence="5 7" id="KW-0234">DNA repair</keyword>
<evidence type="ECO:0000256" key="6">
    <source>
        <dbReference type="ARBA" id="ARBA00033409"/>
    </source>
</evidence>
<keyword evidence="3 7" id="KW-0227">DNA damage</keyword>